<evidence type="ECO:0000313" key="2">
    <source>
        <dbReference type="Proteomes" id="UP000607653"/>
    </source>
</evidence>
<sequence>MLNNGKRYCLQADGVGNGVMLGNDCGGPSSNWYQISASKRQLSLKLANGTSVCVDIVPSYNIVTNTCQCLIGDNQARVELGNFREGAKT</sequence>
<evidence type="ECO:0000313" key="1">
    <source>
        <dbReference type="EMBL" id="DAD38848.1"/>
    </source>
</evidence>
<dbReference type="Proteomes" id="UP000607653">
    <property type="component" value="Unassembled WGS sequence"/>
</dbReference>
<keyword evidence="2" id="KW-1185">Reference proteome</keyword>
<gene>
    <name evidence="1" type="ORF">HUJ06_013170</name>
</gene>
<evidence type="ECO:0008006" key="3">
    <source>
        <dbReference type="Google" id="ProtNLM"/>
    </source>
</evidence>
<dbReference type="PANTHER" id="PTHR31263">
    <property type="entry name" value="CELLULASE FAMILY PROTEIN (AFU_ORTHOLOGUE AFUA_5G14560)"/>
    <property type="match status" value="1"/>
</dbReference>
<organism evidence="1 2">
    <name type="scientific">Nelumbo nucifera</name>
    <name type="common">Sacred lotus</name>
    <dbReference type="NCBI Taxonomy" id="4432"/>
    <lineage>
        <taxon>Eukaryota</taxon>
        <taxon>Viridiplantae</taxon>
        <taxon>Streptophyta</taxon>
        <taxon>Embryophyta</taxon>
        <taxon>Tracheophyta</taxon>
        <taxon>Spermatophyta</taxon>
        <taxon>Magnoliopsida</taxon>
        <taxon>Proteales</taxon>
        <taxon>Nelumbonaceae</taxon>
        <taxon>Nelumbo</taxon>
    </lineage>
</organism>
<dbReference type="EMBL" id="DUZY01000005">
    <property type="protein sequence ID" value="DAD38848.1"/>
    <property type="molecule type" value="Genomic_DNA"/>
</dbReference>
<name>A0A822ZBD2_NELNU</name>
<proteinExistence type="predicted"/>
<accession>A0A822ZBD2</accession>
<comment type="caution">
    <text evidence="1">The sequence shown here is derived from an EMBL/GenBank/DDBJ whole genome shotgun (WGS) entry which is preliminary data.</text>
</comment>
<dbReference type="AlphaFoldDB" id="A0A822ZBD2"/>
<protein>
    <recommendedName>
        <fullName evidence="3">Ricin B lectin domain-containing protein</fullName>
    </recommendedName>
</protein>
<dbReference type="PANTHER" id="PTHR31263:SF44">
    <property type="entry name" value="OS04G0481200 PROTEIN"/>
    <property type="match status" value="1"/>
</dbReference>
<reference evidence="1 2" key="1">
    <citation type="journal article" date="2020" name="Mol. Biol. Evol.">
        <title>Distinct Expression and Methylation Patterns for Genes with Different Fates following a Single Whole-Genome Duplication in Flowering Plants.</title>
        <authorList>
            <person name="Shi T."/>
            <person name="Rahmani R.S."/>
            <person name="Gugger P.F."/>
            <person name="Wang M."/>
            <person name="Li H."/>
            <person name="Zhang Y."/>
            <person name="Li Z."/>
            <person name="Wang Q."/>
            <person name="Van de Peer Y."/>
            <person name="Marchal K."/>
            <person name="Chen J."/>
        </authorList>
    </citation>
    <scope>NUCLEOTIDE SEQUENCE [LARGE SCALE GENOMIC DNA]</scope>
    <source>
        <tissue evidence="1">Leaf</tissue>
    </source>
</reference>